<evidence type="ECO:0000313" key="1">
    <source>
        <dbReference type="EMBL" id="SVE20133.1"/>
    </source>
</evidence>
<reference evidence="1" key="1">
    <citation type="submission" date="2018-05" db="EMBL/GenBank/DDBJ databases">
        <authorList>
            <person name="Lanie J.A."/>
            <person name="Ng W.-L."/>
            <person name="Kazmierczak K.M."/>
            <person name="Andrzejewski T.M."/>
            <person name="Davidsen T.M."/>
            <person name="Wayne K.J."/>
            <person name="Tettelin H."/>
            <person name="Glass J.I."/>
            <person name="Rusch D."/>
            <person name="Podicherti R."/>
            <person name="Tsui H.-C.T."/>
            <person name="Winkler M.E."/>
        </authorList>
    </citation>
    <scope>NUCLEOTIDE SEQUENCE</scope>
</reference>
<name>A0A383BJZ7_9ZZZZ</name>
<protein>
    <submittedName>
        <fullName evidence="1">Uncharacterized protein</fullName>
    </submittedName>
</protein>
<proteinExistence type="predicted"/>
<dbReference type="AlphaFoldDB" id="A0A383BJZ7"/>
<accession>A0A383BJZ7</accession>
<organism evidence="1">
    <name type="scientific">marine metagenome</name>
    <dbReference type="NCBI Taxonomy" id="408172"/>
    <lineage>
        <taxon>unclassified sequences</taxon>
        <taxon>metagenomes</taxon>
        <taxon>ecological metagenomes</taxon>
    </lineage>
</organism>
<dbReference type="EMBL" id="UINC01200994">
    <property type="protein sequence ID" value="SVE20133.1"/>
    <property type="molecule type" value="Genomic_DNA"/>
</dbReference>
<gene>
    <name evidence="1" type="ORF">METZ01_LOCUS472987</name>
</gene>
<sequence>MKKTLTIIAVVAFAIQVLRNIVAAVFYVIIPTTRDVIYIDSLVFESFYYAAG</sequence>
<feature type="non-terminal residue" evidence="1">
    <location>
        <position position="52"/>
    </location>
</feature>